<name>A0ABX6DFE8_9BACI</name>
<dbReference type="InterPro" id="IPR003615">
    <property type="entry name" value="HNH_nuc"/>
</dbReference>
<organism evidence="2 3">
    <name type="scientific">Lysinibacillus pakistanensis</name>
    <dbReference type="NCBI Taxonomy" id="759811"/>
    <lineage>
        <taxon>Bacteria</taxon>
        <taxon>Bacillati</taxon>
        <taxon>Bacillota</taxon>
        <taxon>Bacilli</taxon>
        <taxon>Bacillales</taxon>
        <taxon>Bacillaceae</taxon>
        <taxon>Lysinibacillus</taxon>
    </lineage>
</organism>
<feature type="domain" description="Reverse transcriptase" evidence="1">
    <location>
        <begin position="119"/>
        <end position="389"/>
    </location>
</feature>
<dbReference type="CDD" id="cd00085">
    <property type="entry name" value="HNHc"/>
    <property type="match status" value="1"/>
</dbReference>
<dbReference type="InterPro" id="IPR043502">
    <property type="entry name" value="DNA/RNA_pol_sf"/>
</dbReference>
<keyword evidence="3" id="KW-1185">Reference proteome</keyword>
<gene>
    <name evidence="2" type="ORF">GDS87_21210</name>
</gene>
<dbReference type="PANTHER" id="PTHR34047:SF8">
    <property type="entry name" value="PROTEIN YKFC"/>
    <property type="match status" value="1"/>
</dbReference>
<dbReference type="EMBL" id="CP045835">
    <property type="protein sequence ID" value="QGG53252.1"/>
    <property type="molecule type" value="Genomic_DNA"/>
</dbReference>
<dbReference type="InterPro" id="IPR000477">
    <property type="entry name" value="RT_dom"/>
</dbReference>
<dbReference type="CDD" id="cd01651">
    <property type="entry name" value="RT_G2_intron"/>
    <property type="match status" value="1"/>
</dbReference>
<dbReference type="Proteomes" id="UP000373269">
    <property type="component" value="Chromosome"/>
</dbReference>
<dbReference type="SMART" id="SM00507">
    <property type="entry name" value="HNHc"/>
    <property type="match status" value="1"/>
</dbReference>
<evidence type="ECO:0000259" key="1">
    <source>
        <dbReference type="PROSITE" id="PS50878"/>
    </source>
</evidence>
<dbReference type="SUPFAM" id="SSF56672">
    <property type="entry name" value="DNA/RNA polymerases"/>
    <property type="match status" value="1"/>
</dbReference>
<dbReference type="Pfam" id="PF00078">
    <property type="entry name" value="RVT_1"/>
    <property type="match status" value="1"/>
</dbReference>
<evidence type="ECO:0000313" key="2">
    <source>
        <dbReference type="EMBL" id="QGG53252.1"/>
    </source>
</evidence>
<proteinExistence type="predicted"/>
<dbReference type="InterPro" id="IPR051083">
    <property type="entry name" value="GrpII_Intron_Splice-Mob/Def"/>
</dbReference>
<reference evidence="2 3" key="1">
    <citation type="submission" date="2019-11" db="EMBL/GenBank/DDBJ databases">
        <title>Whole Genome Sequencing and Comparative Genomic Analyses of Lysinibacillus pakistanensis LZH-9, a Halotolerant Strain with Excellent COD Removal Capability.</title>
        <authorList>
            <person name="Zhou H."/>
        </authorList>
    </citation>
    <scope>NUCLEOTIDE SEQUENCE [LARGE SCALE GENOMIC DNA]</scope>
    <source>
        <strain evidence="2 3">LZH-9</strain>
    </source>
</reference>
<sequence length="632" mass="74872">MNRGVSRGIVLLKLRNGSGGKALSLTLIVIAIPCGKKAIRLKVKEKDIWRYGINDIEQILFDKALTKTRFNHLWQYVIDERNIICSIKIIGSNKGKKTAGPDGITYNDIMKFDIDVVIKEIKNRLYGSKQGKARRVMIPKSNGKMRPLGITNLFDRIAQQCVRNILEPILEAHFNPESFGFRKNRNAQECMSYIATTLQYNHEGHIYDCDLKDCFDTVQIDKVLDKLKINHNIHDLAFLKCIKRLMWIDLIQPKEKYNGIGLRQGTILGPILANVMFHDFELRLHEINDFKRENGRQIIQNPNIHKNHGKNYKRGREFYFNWLQNRRVVKIIRYADDFVLISKGKYDIYDAIMMLEDWCKENELEINRDKTKLIPIHDDAQLEFLGYKYRKTNSTKRNSFIISVKDQKKLWREVKSRLEWCLWKRDLDYFIVYMRGLFNYYNICTNLTWLISRIQILLIKKRCRRRGDVKIDIVRTPHVSFLVNGQLLDLWEMRQHSVKSTADYMYEVHKYWEPNQTEYKALEWLSYFFENRTKTGKNSSNIIYIPSLLNQQKKEPILDKPYLSMDPQEIHLHHKIPLSMGGTDSYNNLVMLSRTSHQFVHDEHLKLKDLPAYINLKQLNKFRKLCGYHFLK</sequence>
<protein>
    <recommendedName>
        <fullName evidence="1">Reverse transcriptase domain-containing protein</fullName>
    </recommendedName>
</protein>
<dbReference type="PANTHER" id="PTHR34047">
    <property type="entry name" value="NUCLEAR INTRON MATURASE 1, MITOCHONDRIAL-RELATED"/>
    <property type="match status" value="1"/>
</dbReference>
<dbReference type="PROSITE" id="PS50878">
    <property type="entry name" value="RT_POL"/>
    <property type="match status" value="1"/>
</dbReference>
<dbReference type="Pfam" id="PF01844">
    <property type="entry name" value="HNH"/>
    <property type="match status" value="1"/>
</dbReference>
<evidence type="ECO:0000313" key="3">
    <source>
        <dbReference type="Proteomes" id="UP000373269"/>
    </source>
</evidence>
<accession>A0ABX6DFE8</accession>
<dbReference type="InterPro" id="IPR002711">
    <property type="entry name" value="HNH"/>
</dbReference>